<sequence length="367" mass="41493">MARQKNKEDFAYQHIRKLIDSDRFQPGDLLPTESALSEELGINRTTISKAMAALKNEGYVERRAGRGTMLLRKAASNSTKMILVISPWPTWDIKDEQFYPRLIYAMQTEAIHNGMATINIAIHGEEIENDDFTKIRDIYKAYEFMGAIVIDPFLATHGKLQEFLTDLECPTVWAGSSQKGVENAHCIDIDDYQAAFDLTEKLINTGAKNIAYISYRLNTTFRNRRMEGYKTALEKYAMDVSEQLIIFNSTPVTLKEAGRECAGIYTARNLDADAVVLSDLRMLDGIISFCNQLQTPPLLKLKQLPFATFDYEKDHGHTNIRFSATQPIEEIGASTVQMLIAIRAEKSDIPQIQILNHEIHTLNSTTS</sequence>
<dbReference type="Gene3D" id="1.10.10.10">
    <property type="entry name" value="Winged helix-like DNA-binding domain superfamily/Winged helix DNA-binding domain"/>
    <property type="match status" value="1"/>
</dbReference>
<dbReference type="CDD" id="cd07377">
    <property type="entry name" value="WHTH_GntR"/>
    <property type="match status" value="1"/>
</dbReference>
<evidence type="ECO:0000256" key="3">
    <source>
        <dbReference type="ARBA" id="ARBA00023163"/>
    </source>
</evidence>
<dbReference type="PRINTS" id="PR00035">
    <property type="entry name" value="HTHGNTR"/>
</dbReference>
<proteinExistence type="predicted"/>
<dbReference type="Proteomes" id="UP000346198">
    <property type="component" value="Unassembled WGS sequence"/>
</dbReference>
<keyword evidence="2" id="KW-0238">DNA-binding</keyword>
<dbReference type="EMBL" id="CAAHFH010000001">
    <property type="protein sequence ID" value="VGO19007.1"/>
    <property type="molecule type" value="Genomic_DNA"/>
</dbReference>
<accession>A0A6C2UHS3</accession>
<evidence type="ECO:0000313" key="5">
    <source>
        <dbReference type="EMBL" id="VGO19007.1"/>
    </source>
</evidence>
<evidence type="ECO:0000259" key="4">
    <source>
        <dbReference type="PROSITE" id="PS50949"/>
    </source>
</evidence>
<dbReference type="PANTHER" id="PTHR30146:SF24">
    <property type="entry name" value="XYLOSE OPERON REGULATORY PROTEIN"/>
    <property type="match status" value="1"/>
</dbReference>
<keyword evidence="1" id="KW-0805">Transcription regulation</keyword>
<dbReference type="SUPFAM" id="SSF53822">
    <property type="entry name" value="Periplasmic binding protein-like I"/>
    <property type="match status" value="1"/>
</dbReference>
<dbReference type="InterPro" id="IPR036388">
    <property type="entry name" value="WH-like_DNA-bd_sf"/>
</dbReference>
<keyword evidence="6" id="KW-1185">Reference proteome</keyword>
<dbReference type="PROSITE" id="PS50949">
    <property type="entry name" value="HTH_GNTR"/>
    <property type="match status" value="1"/>
</dbReference>
<dbReference type="CDD" id="cd06267">
    <property type="entry name" value="PBP1_LacI_sugar_binding-like"/>
    <property type="match status" value="1"/>
</dbReference>
<dbReference type="InterPro" id="IPR028082">
    <property type="entry name" value="Peripla_BP_I"/>
</dbReference>
<evidence type="ECO:0000256" key="2">
    <source>
        <dbReference type="ARBA" id="ARBA00023125"/>
    </source>
</evidence>
<evidence type="ECO:0000256" key="1">
    <source>
        <dbReference type="ARBA" id="ARBA00023015"/>
    </source>
</evidence>
<keyword evidence="3" id="KW-0804">Transcription</keyword>
<dbReference type="RefSeq" id="WP_168433015.1">
    <property type="nucleotide sequence ID" value="NZ_CAAHFH010000001.1"/>
</dbReference>
<dbReference type="GO" id="GO:0003700">
    <property type="term" value="F:DNA-binding transcription factor activity"/>
    <property type="evidence" value="ECO:0007669"/>
    <property type="project" value="InterPro"/>
</dbReference>
<dbReference type="SMART" id="SM00345">
    <property type="entry name" value="HTH_GNTR"/>
    <property type="match status" value="1"/>
</dbReference>
<dbReference type="AlphaFoldDB" id="A0A6C2UHS3"/>
<dbReference type="InterPro" id="IPR000524">
    <property type="entry name" value="Tscrpt_reg_HTH_GntR"/>
</dbReference>
<feature type="domain" description="HTH gntR-type" evidence="4">
    <location>
        <begin position="5"/>
        <end position="73"/>
    </location>
</feature>
<dbReference type="PANTHER" id="PTHR30146">
    <property type="entry name" value="LACI-RELATED TRANSCRIPTIONAL REPRESSOR"/>
    <property type="match status" value="1"/>
</dbReference>
<gene>
    <name evidence="5" type="primary">malR_1</name>
    <name evidence="5" type="ORF">SCARR_01061</name>
</gene>
<name>A0A6C2UHS3_9BACT</name>
<dbReference type="SUPFAM" id="SSF46785">
    <property type="entry name" value="Winged helix' DNA-binding domain"/>
    <property type="match status" value="1"/>
</dbReference>
<protein>
    <submittedName>
        <fullName evidence="5">HTH-type transcriptional regulator MalR</fullName>
    </submittedName>
</protein>
<evidence type="ECO:0000313" key="6">
    <source>
        <dbReference type="Proteomes" id="UP000346198"/>
    </source>
</evidence>
<organism evidence="5 6">
    <name type="scientific">Pontiella sulfatireligans</name>
    <dbReference type="NCBI Taxonomy" id="2750658"/>
    <lineage>
        <taxon>Bacteria</taxon>
        <taxon>Pseudomonadati</taxon>
        <taxon>Kiritimatiellota</taxon>
        <taxon>Kiritimatiellia</taxon>
        <taxon>Kiritimatiellales</taxon>
        <taxon>Pontiellaceae</taxon>
        <taxon>Pontiella</taxon>
    </lineage>
</organism>
<reference evidence="5 6" key="1">
    <citation type="submission" date="2019-04" db="EMBL/GenBank/DDBJ databases">
        <authorList>
            <person name="Van Vliet M D."/>
        </authorList>
    </citation>
    <scope>NUCLEOTIDE SEQUENCE [LARGE SCALE GENOMIC DNA]</scope>
    <source>
        <strain evidence="5 6">F21</strain>
    </source>
</reference>
<dbReference type="GO" id="GO:0000976">
    <property type="term" value="F:transcription cis-regulatory region binding"/>
    <property type="evidence" value="ECO:0007669"/>
    <property type="project" value="TreeGrafter"/>
</dbReference>
<dbReference type="InterPro" id="IPR036390">
    <property type="entry name" value="WH_DNA-bd_sf"/>
</dbReference>
<dbReference type="Pfam" id="PF00392">
    <property type="entry name" value="GntR"/>
    <property type="match status" value="1"/>
</dbReference>
<dbReference type="Gene3D" id="3.40.50.2300">
    <property type="match status" value="2"/>
</dbReference>